<name>A0AC58SI40_TOBAC</name>
<keyword evidence="1" id="KW-1185">Reference proteome</keyword>
<protein>
    <submittedName>
        <fullName evidence="2">Secreted RxLR effector protein 161-like</fullName>
    </submittedName>
</protein>
<accession>A0AC58SI40</accession>
<dbReference type="RefSeq" id="XP_075084633.1">
    <property type="nucleotide sequence ID" value="XM_075228532.1"/>
</dbReference>
<reference evidence="2" key="2">
    <citation type="submission" date="2025-08" db="UniProtKB">
        <authorList>
            <consortium name="RefSeq"/>
        </authorList>
    </citation>
    <scope>IDENTIFICATION</scope>
    <source>
        <tissue evidence="2">Leaf</tissue>
    </source>
</reference>
<reference evidence="1" key="1">
    <citation type="journal article" date="2014" name="Nat. Commun.">
        <title>The tobacco genome sequence and its comparison with those of tomato and potato.</title>
        <authorList>
            <person name="Sierro N."/>
            <person name="Battey J.N."/>
            <person name="Ouadi S."/>
            <person name="Bakaher N."/>
            <person name="Bovet L."/>
            <person name="Willig A."/>
            <person name="Goepfert S."/>
            <person name="Peitsch M.C."/>
            <person name="Ivanov N.V."/>
        </authorList>
    </citation>
    <scope>NUCLEOTIDE SEQUENCE [LARGE SCALE GENOMIC DNA]</scope>
</reference>
<proteinExistence type="predicted"/>
<evidence type="ECO:0000313" key="1">
    <source>
        <dbReference type="Proteomes" id="UP000790787"/>
    </source>
</evidence>
<organism evidence="1 2">
    <name type="scientific">Nicotiana tabacum</name>
    <name type="common">Common tobacco</name>
    <dbReference type="NCBI Taxonomy" id="4097"/>
    <lineage>
        <taxon>Eukaryota</taxon>
        <taxon>Viridiplantae</taxon>
        <taxon>Streptophyta</taxon>
        <taxon>Embryophyta</taxon>
        <taxon>Tracheophyta</taxon>
        <taxon>Spermatophyta</taxon>
        <taxon>Magnoliopsida</taxon>
        <taxon>eudicotyledons</taxon>
        <taxon>Gunneridae</taxon>
        <taxon>Pentapetalae</taxon>
        <taxon>asterids</taxon>
        <taxon>lamiids</taxon>
        <taxon>Solanales</taxon>
        <taxon>Solanaceae</taxon>
        <taxon>Nicotianoideae</taxon>
        <taxon>Nicotianeae</taxon>
        <taxon>Nicotiana</taxon>
    </lineage>
</organism>
<gene>
    <name evidence="2" type="primary">LOC142167943</name>
</gene>
<dbReference type="Proteomes" id="UP000790787">
    <property type="component" value="Chromosome 2"/>
</dbReference>
<sequence>MVGSDCVIICLYVDDMLIFGPNVDIVNETKNLLSSKFEMKDLGEEDVAHVRTPYDPSIHLRNNKEFSVSQTKYAKIIGSAMFLMNYTRPDIAYVVSRLSRYTHNPSSEHWNALHRLLRYLRDTMDWCLYFNNFFAVLEGFCYANWVTDNDEVSSTSGYVFTLGAGAIS</sequence>
<evidence type="ECO:0000313" key="2">
    <source>
        <dbReference type="RefSeq" id="XP_075084633.1"/>
    </source>
</evidence>